<proteinExistence type="predicted"/>
<dbReference type="EMBL" id="MU826374">
    <property type="protein sequence ID" value="KAJ7377701.1"/>
    <property type="molecule type" value="Genomic_DNA"/>
</dbReference>
<feature type="region of interest" description="Disordered" evidence="1">
    <location>
        <begin position="1"/>
        <end position="99"/>
    </location>
</feature>
<accession>A0A9W9Z9K6</accession>
<name>A0A9W9Z9K6_9CNID</name>
<evidence type="ECO:0000313" key="2">
    <source>
        <dbReference type="EMBL" id="KAJ7377701.1"/>
    </source>
</evidence>
<sequence length="327" mass="36518">MSTRRGKQSTTVKMKHTNPTPTSQNLTKTGQDTMPKSFTFTFLQHATSNTGETLASHNLNKDHSIPSPNPASSVQESQPPNPGHCSPPKKATKEPTTNNTVIGYVHNLSPSKRNKRNTLDYSTFTLQVGETSMQEALCYSKTKRSILSEKETSRIPVKIAHFAKNLRRHKAETLNQVLQELQVDDATSPTDLEITVSSIDTIEHIVKYKFLKEVTNTVCDKTIEQPTTQTVRDNILLTRDPSHHISLSNMGKEHRKAIAQSEYETATTSLEQDGFGRIIEFRVPRARGSCKVFVKSKPNPWPSCMNVSVQEFENVIANPSTTTSQLL</sequence>
<organism evidence="2 3">
    <name type="scientific">Desmophyllum pertusum</name>
    <dbReference type="NCBI Taxonomy" id="174260"/>
    <lineage>
        <taxon>Eukaryota</taxon>
        <taxon>Metazoa</taxon>
        <taxon>Cnidaria</taxon>
        <taxon>Anthozoa</taxon>
        <taxon>Hexacorallia</taxon>
        <taxon>Scleractinia</taxon>
        <taxon>Caryophylliina</taxon>
        <taxon>Caryophylliidae</taxon>
        <taxon>Desmophyllum</taxon>
    </lineage>
</organism>
<dbReference type="Proteomes" id="UP001163046">
    <property type="component" value="Unassembled WGS sequence"/>
</dbReference>
<gene>
    <name evidence="2" type="ORF">OS493_027263</name>
</gene>
<feature type="compositionally biased region" description="Polar residues" evidence="1">
    <location>
        <begin position="8"/>
        <end position="58"/>
    </location>
</feature>
<evidence type="ECO:0000313" key="3">
    <source>
        <dbReference type="Proteomes" id="UP001163046"/>
    </source>
</evidence>
<dbReference type="AlphaFoldDB" id="A0A9W9Z9K6"/>
<keyword evidence="3" id="KW-1185">Reference proteome</keyword>
<protein>
    <submittedName>
        <fullName evidence="2">Uncharacterized protein</fullName>
    </submittedName>
</protein>
<comment type="caution">
    <text evidence="2">The sequence shown here is derived from an EMBL/GenBank/DDBJ whole genome shotgun (WGS) entry which is preliminary data.</text>
</comment>
<evidence type="ECO:0000256" key="1">
    <source>
        <dbReference type="SAM" id="MobiDB-lite"/>
    </source>
</evidence>
<reference evidence="2" key="1">
    <citation type="submission" date="2023-01" db="EMBL/GenBank/DDBJ databases">
        <title>Genome assembly of the deep-sea coral Lophelia pertusa.</title>
        <authorList>
            <person name="Herrera S."/>
            <person name="Cordes E."/>
        </authorList>
    </citation>
    <scope>NUCLEOTIDE SEQUENCE</scope>
    <source>
        <strain evidence="2">USNM1676648</strain>
        <tissue evidence="2">Polyp</tissue>
    </source>
</reference>